<dbReference type="Proteomes" id="UP000005273">
    <property type="component" value="Unassembled WGS sequence"/>
</dbReference>
<dbReference type="EMBL" id="ACJX03000001">
    <property type="protein sequence ID" value="KRT34647.1"/>
    <property type="molecule type" value="Genomic_DNA"/>
</dbReference>
<dbReference type="HAMAP" id="MF_00122">
    <property type="entry name" value="GatC"/>
    <property type="match status" value="1"/>
</dbReference>
<proteinExistence type="inferred from homology"/>
<dbReference type="GO" id="GO:0006412">
    <property type="term" value="P:translation"/>
    <property type="evidence" value="ECO:0007669"/>
    <property type="project" value="UniProtKB-UniRule"/>
</dbReference>
<dbReference type="SUPFAM" id="SSF141000">
    <property type="entry name" value="Glu-tRNAGln amidotransferase C subunit"/>
    <property type="match status" value="1"/>
</dbReference>
<dbReference type="PANTHER" id="PTHR15004">
    <property type="entry name" value="GLUTAMYL-TRNA(GLN) AMIDOTRANSFERASE SUBUNIT C, MITOCHONDRIAL"/>
    <property type="match status" value="1"/>
</dbReference>
<comment type="catalytic activity">
    <reaction evidence="1">
        <text>L-glutamyl-tRNA(Gln) + L-glutamine + ATP + H2O = L-glutaminyl-tRNA(Gln) + L-glutamate + ADP + phosphate + H(+)</text>
        <dbReference type="Rhea" id="RHEA:17521"/>
        <dbReference type="Rhea" id="RHEA-COMP:9681"/>
        <dbReference type="Rhea" id="RHEA-COMP:9684"/>
        <dbReference type="ChEBI" id="CHEBI:15377"/>
        <dbReference type="ChEBI" id="CHEBI:15378"/>
        <dbReference type="ChEBI" id="CHEBI:29985"/>
        <dbReference type="ChEBI" id="CHEBI:30616"/>
        <dbReference type="ChEBI" id="CHEBI:43474"/>
        <dbReference type="ChEBI" id="CHEBI:58359"/>
        <dbReference type="ChEBI" id="CHEBI:78520"/>
        <dbReference type="ChEBI" id="CHEBI:78521"/>
        <dbReference type="ChEBI" id="CHEBI:456216"/>
    </reaction>
</comment>
<dbReference type="eggNOG" id="COG0721">
    <property type="taxonomic scope" value="Bacteria"/>
</dbReference>
<dbReference type="GO" id="GO:0050566">
    <property type="term" value="F:asparaginyl-tRNA synthase (glutamine-hydrolyzing) activity"/>
    <property type="evidence" value="ECO:0007669"/>
    <property type="project" value="RHEA"/>
</dbReference>
<comment type="subunit">
    <text evidence="1">Heterotrimer of A, B and C subunits.</text>
</comment>
<evidence type="ECO:0000313" key="3">
    <source>
        <dbReference type="Proteomes" id="UP000005273"/>
    </source>
</evidence>
<gene>
    <name evidence="1" type="primary">gatC</name>
    <name evidence="2" type="ORF">HMPREF1705_03885</name>
</gene>
<dbReference type="OrthoDB" id="9813938at2"/>
<dbReference type="PANTHER" id="PTHR15004:SF0">
    <property type="entry name" value="GLUTAMYL-TRNA(GLN) AMIDOTRANSFERASE SUBUNIT C, MITOCHONDRIAL"/>
    <property type="match status" value="1"/>
</dbReference>
<dbReference type="GO" id="GO:0070681">
    <property type="term" value="P:glutaminyl-tRNAGln biosynthesis via transamidation"/>
    <property type="evidence" value="ECO:0007669"/>
    <property type="project" value="TreeGrafter"/>
</dbReference>
<dbReference type="Gene3D" id="1.10.20.60">
    <property type="entry name" value="Glu-tRNAGln amidotransferase C subunit, N-terminal domain"/>
    <property type="match status" value="1"/>
</dbReference>
<keyword evidence="1" id="KW-0547">Nucleotide-binding</keyword>
<keyword evidence="1" id="KW-0436">Ligase</keyword>
<dbReference type="GO" id="GO:0050567">
    <property type="term" value="F:glutaminyl-tRNA synthase (glutamine-hydrolyzing) activity"/>
    <property type="evidence" value="ECO:0007669"/>
    <property type="project" value="UniProtKB-UniRule"/>
</dbReference>
<comment type="caution">
    <text evidence="2">The sequence shown here is derived from an EMBL/GenBank/DDBJ whole genome shotgun (WGS) entry which is preliminary data.</text>
</comment>
<dbReference type="EC" id="6.3.5.-" evidence="1"/>
<dbReference type="STRING" id="592015.HMPREF1705_03885"/>
<evidence type="ECO:0000313" key="2">
    <source>
        <dbReference type="EMBL" id="KRT34647.1"/>
    </source>
</evidence>
<keyword evidence="3" id="KW-1185">Reference proteome</keyword>
<organism evidence="2 3">
    <name type="scientific">Acetomicrobium hydrogeniformans ATCC BAA-1850</name>
    <dbReference type="NCBI Taxonomy" id="592015"/>
    <lineage>
        <taxon>Bacteria</taxon>
        <taxon>Thermotogati</taxon>
        <taxon>Synergistota</taxon>
        <taxon>Synergistia</taxon>
        <taxon>Synergistales</taxon>
        <taxon>Acetomicrobiaceae</taxon>
        <taxon>Acetomicrobium</taxon>
    </lineage>
</organism>
<sequence>MSGTSDGLVEEIRRVAKLAMLELNEDEIKHIGTQFKNILDQLQTLSELNAKDINPFSLEDVEPMPWRKDEVVAWNRYSEVLSQAPVSEEGYFKVPRIVEGDHDEK</sequence>
<dbReference type="AlphaFoldDB" id="A0A0T5X882"/>
<accession>A0A0T5X882</accession>
<comment type="catalytic activity">
    <reaction evidence="1">
        <text>L-aspartyl-tRNA(Asn) + L-glutamine + ATP + H2O = L-asparaginyl-tRNA(Asn) + L-glutamate + ADP + phosphate + 2 H(+)</text>
        <dbReference type="Rhea" id="RHEA:14513"/>
        <dbReference type="Rhea" id="RHEA-COMP:9674"/>
        <dbReference type="Rhea" id="RHEA-COMP:9677"/>
        <dbReference type="ChEBI" id="CHEBI:15377"/>
        <dbReference type="ChEBI" id="CHEBI:15378"/>
        <dbReference type="ChEBI" id="CHEBI:29985"/>
        <dbReference type="ChEBI" id="CHEBI:30616"/>
        <dbReference type="ChEBI" id="CHEBI:43474"/>
        <dbReference type="ChEBI" id="CHEBI:58359"/>
        <dbReference type="ChEBI" id="CHEBI:78515"/>
        <dbReference type="ChEBI" id="CHEBI:78516"/>
        <dbReference type="ChEBI" id="CHEBI:456216"/>
    </reaction>
</comment>
<dbReference type="GO" id="GO:0006450">
    <property type="term" value="P:regulation of translational fidelity"/>
    <property type="evidence" value="ECO:0007669"/>
    <property type="project" value="InterPro"/>
</dbReference>
<comment type="function">
    <text evidence="1">Allows the formation of correctly charged Asn-tRNA(Asn) or Gln-tRNA(Gln) through the transamidation of misacylated Asp-tRNA(Asn) or Glu-tRNA(Gln) in organisms which lack either or both of asparaginyl-tRNA or glutaminyl-tRNA synthetases. The reaction takes place in the presence of glutamine and ATP through an activated phospho-Asp-tRNA(Asn) or phospho-Glu-tRNA(Gln).</text>
</comment>
<keyword evidence="2" id="KW-0808">Transferase</keyword>
<evidence type="ECO:0000256" key="1">
    <source>
        <dbReference type="HAMAP-Rule" id="MF_00122"/>
    </source>
</evidence>
<dbReference type="InterPro" id="IPR036113">
    <property type="entry name" value="Asp/Glu-ADT_sf_sub_c"/>
</dbReference>
<reference evidence="3" key="1">
    <citation type="submission" date="2012-09" db="EMBL/GenBank/DDBJ databases">
        <authorList>
            <person name="Weinstock G."/>
            <person name="Sodergren E."/>
            <person name="Clifton S."/>
            <person name="Fulton L."/>
            <person name="Fulton B."/>
            <person name="Courtney L."/>
            <person name="Fronick C."/>
            <person name="Harrison M."/>
            <person name="Strong C."/>
            <person name="Farmer C."/>
            <person name="Delehaunty K."/>
            <person name="Markovic C."/>
            <person name="Hall O."/>
            <person name="Minx P."/>
            <person name="Tomlinson C."/>
            <person name="Mitreva M."/>
            <person name="Nelson J."/>
            <person name="Hou S."/>
            <person name="Wollam A."/>
            <person name="Pepin K.H."/>
            <person name="Johnson M."/>
            <person name="Bhonagiri V."/>
            <person name="Nash W.E."/>
            <person name="Suruliraj S."/>
            <person name="Warren W."/>
            <person name="Chinwalla A."/>
            <person name="Mardis E.R."/>
            <person name="Wilson R.K."/>
        </authorList>
    </citation>
    <scope>NUCLEOTIDE SEQUENCE [LARGE SCALE GENOMIC DNA]</scope>
    <source>
        <strain evidence="3">OS1</strain>
    </source>
</reference>
<dbReference type="GO" id="GO:0016740">
    <property type="term" value="F:transferase activity"/>
    <property type="evidence" value="ECO:0007669"/>
    <property type="project" value="UniProtKB-KW"/>
</dbReference>
<dbReference type="NCBIfam" id="TIGR00135">
    <property type="entry name" value="gatC"/>
    <property type="match status" value="1"/>
</dbReference>
<keyword evidence="1" id="KW-0648">Protein biosynthesis</keyword>
<keyword evidence="1" id="KW-0067">ATP-binding</keyword>
<name>A0A0T5X882_9BACT</name>
<dbReference type="RefSeq" id="WP_009200476.1">
    <property type="nucleotide sequence ID" value="NZ_ACJX03000001.1"/>
</dbReference>
<dbReference type="InterPro" id="IPR003837">
    <property type="entry name" value="GatC"/>
</dbReference>
<dbReference type="Pfam" id="PF02686">
    <property type="entry name" value="GatC"/>
    <property type="match status" value="1"/>
</dbReference>
<dbReference type="GO" id="GO:0005524">
    <property type="term" value="F:ATP binding"/>
    <property type="evidence" value="ECO:0007669"/>
    <property type="project" value="UniProtKB-KW"/>
</dbReference>
<comment type="similarity">
    <text evidence="1">Belongs to the GatC family.</text>
</comment>
<protein>
    <recommendedName>
        <fullName evidence="1">Aspartyl/glutamyl-tRNA(Asn/Gln) amidotransferase subunit C</fullName>
        <shortName evidence="1">Asp/Glu-ADT subunit C</shortName>
        <ecNumber evidence="1">6.3.5.-</ecNumber>
    </recommendedName>
</protein>